<accession>A0A2G8KXK2</accession>
<dbReference type="Proteomes" id="UP000230750">
    <property type="component" value="Unassembled WGS sequence"/>
</dbReference>
<dbReference type="Gene3D" id="1.20.58.60">
    <property type="match status" value="2"/>
</dbReference>
<feature type="coiled-coil region" evidence="1">
    <location>
        <begin position="410"/>
        <end position="437"/>
    </location>
</feature>
<feature type="coiled-coil region" evidence="1">
    <location>
        <begin position="173"/>
        <end position="231"/>
    </location>
</feature>
<dbReference type="AlphaFoldDB" id="A0A2G8KXK2"/>
<keyword evidence="3" id="KW-1185">Reference proteome</keyword>
<dbReference type="STRING" id="307972.A0A2G8KXK2"/>
<proteinExistence type="predicted"/>
<evidence type="ECO:0000313" key="3">
    <source>
        <dbReference type="Proteomes" id="UP000230750"/>
    </source>
</evidence>
<sequence>MELVEKIPDGNKILKSAEDAANRAINSTASSGHDPITTETERLGHRWQEIKDKLTLEERGLKEKEKLKMELESLVSEFAAWLEDAAIQQKELEEKKGSTKEKRETLGPSQALFDDVQKKSNTLDEILEKSRQLGKDSDKARIQKLDDGYQELSDSSQACCERIEQAIASSESLDQLSVELSEDICRAEKLLEENCRVDLPKEDMQSQLQILRDLESSVPEMEKELHKVKDQAAKVKPETNDIGRVVIQDNTGRLEEALNHLLEKVKKTIDQLDSCLQTQSGLEEECKVLSDWLEMAAPILKAAEVPCDDIEGKATANAAVEDLLKTIPAVKAKDKRLMGEVDELISASKMDPQQTSSTVNLCKKVEEMCNKTEELHSQIGQHLEEHHNLKHFMERLSAWLKLKMEEFETCKDFRETLDENKENLQKLQETETKAKAVLLHTSPTGQEVIREKLQALGGKLSELKEDTTFKADLMQKVVSLWESFIRSAEQFEEQLGTDDVTLRAAMGP</sequence>
<keyword evidence="1" id="KW-0175">Coiled coil</keyword>
<protein>
    <submittedName>
        <fullName evidence="2">Putative nesprin-1-like</fullName>
    </submittedName>
</protein>
<reference evidence="2 3" key="1">
    <citation type="journal article" date="2017" name="PLoS Biol.">
        <title>The sea cucumber genome provides insights into morphological evolution and visceral regeneration.</title>
        <authorList>
            <person name="Zhang X."/>
            <person name="Sun L."/>
            <person name="Yuan J."/>
            <person name="Sun Y."/>
            <person name="Gao Y."/>
            <person name="Zhang L."/>
            <person name="Li S."/>
            <person name="Dai H."/>
            <person name="Hamel J.F."/>
            <person name="Liu C."/>
            <person name="Yu Y."/>
            <person name="Liu S."/>
            <person name="Lin W."/>
            <person name="Guo K."/>
            <person name="Jin S."/>
            <person name="Xu P."/>
            <person name="Storey K.B."/>
            <person name="Huan P."/>
            <person name="Zhang T."/>
            <person name="Zhou Y."/>
            <person name="Zhang J."/>
            <person name="Lin C."/>
            <person name="Li X."/>
            <person name="Xing L."/>
            <person name="Huo D."/>
            <person name="Sun M."/>
            <person name="Wang L."/>
            <person name="Mercier A."/>
            <person name="Li F."/>
            <person name="Yang H."/>
            <person name="Xiang J."/>
        </authorList>
    </citation>
    <scope>NUCLEOTIDE SEQUENCE [LARGE SCALE GENOMIC DNA]</scope>
    <source>
        <strain evidence="2">Shaxun</strain>
        <tissue evidence="2">Muscle</tissue>
    </source>
</reference>
<evidence type="ECO:0000313" key="2">
    <source>
        <dbReference type="EMBL" id="PIK52702.1"/>
    </source>
</evidence>
<evidence type="ECO:0000256" key="1">
    <source>
        <dbReference type="SAM" id="Coils"/>
    </source>
</evidence>
<gene>
    <name evidence="2" type="ORF">BSL78_10391</name>
</gene>
<name>A0A2G8KXK2_STIJA</name>
<organism evidence="2 3">
    <name type="scientific">Stichopus japonicus</name>
    <name type="common">Sea cucumber</name>
    <dbReference type="NCBI Taxonomy" id="307972"/>
    <lineage>
        <taxon>Eukaryota</taxon>
        <taxon>Metazoa</taxon>
        <taxon>Echinodermata</taxon>
        <taxon>Eleutherozoa</taxon>
        <taxon>Echinozoa</taxon>
        <taxon>Holothuroidea</taxon>
        <taxon>Aspidochirotacea</taxon>
        <taxon>Aspidochirotida</taxon>
        <taxon>Stichopodidae</taxon>
        <taxon>Apostichopus</taxon>
    </lineage>
</organism>
<dbReference type="OrthoDB" id="6596120at2759"/>
<dbReference type="SUPFAM" id="SSF46966">
    <property type="entry name" value="Spectrin repeat"/>
    <property type="match status" value="2"/>
</dbReference>
<comment type="caution">
    <text evidence="2">The sequence shown here is derived from an EMBL/GenBank/DDBJ whole genome shotgun (WGS) entry which is preliminary data.</text>
</comment>
<dbReference type="EMBL" id="MRZV01000316">
    <property type="protein sequence ID" value="PIK52702.1"/>
    <property type="molecule type" value="Genomic_DNA"/>
</dbReference>
<feature type="coiled-coil region" evidence="1">
    <location>
        <begin position="64"/>
        <end position="102"/>
    </location>
</feature>